<evidence type="ECO:0000256" key="3">
    <source>
        <dbReference type="ARBA" id="ARBA00022801"/>
    </source>
</evidence>
<evidence type="ECO:0000256" key="1">
    <source>
        <dbReference type="ARBA" id="ARBA00022722"/>
    </source>
</evidence>
<name>A0A0F9YBM8_9ZZZZ</name>
<evidence type="ECO:0000313" key="6">
    <source>
        <dbReference type="EMBL" id="KKO01894.1"/>
    </source>
</evidence>
<evidence type="ECO:0000256" key="4">
    <source>
        <dbReference type="SAM" id="MobiDB-lite"/>
    </source>
</evidence>
<dbReference type="InterPro" id="IPR016071">
    <property type="entry name" value="Staphylococal_nuclease_OB-fold"/>
</dbReference>
<accession>A0A0F9YBM8</accession>
<dbReference type="PROSITE" id="PS50830">
    <property type="entry name" value="TNASE_3"/>
    <property type="match status" value="1"/>
</dbReference>
<dbReference type="GO" id="GO:0016787">
    <property type="term" value="F:hydrolase activity"/>
    <property type="evidence" value="ECO:0007669"/>
    <property type="project" value="UniProtKB-KW"/>
</dbReference>
<dbReference type="GO" id="GO:0004519">
    <property type="term" value="F:endonuclease activity"/>
    <property type="evidence" value="ECO:0007669"/>
    <property type="project" value="UniProtKB-KW"/>
</dbReference>
<gene>
    <name evidence="6" type="ORF">LCGC14_0112490</name>
</gene>
<keyword evidence="2" id="KW-0255">Endonuclease</keyword>
<proteinExistence type="predicted"/>
<dbReference type="AlphaFoldDB" id="A0A0F9YBM8"/>
<feature type="region of interest" description="Disordered" evidence="4">
    <location>
        <begin position="142"/>
        <end position="162"/>
    </location>
</feature>
<dbReference type="PANTHER" id="PTHR12302:SF3">
    <property type="entry name" value="SERINE_THREONINE-PROTEIN KINASE 31"/>
    <property type="match status" value="1"/>
</dbReference>
<protein>
    <recommendedName>
        <fullName evidence="5">TNase-like domain-containing protein</fullName>
    </recommendedName>
</protein>
<dbReference type="SMART" id="SM00318">
    <property type="entry name" value="SNc"/>
    <property type="match status" value="1"/>
</dbReference>
<dbReference type="InterPro" id="IPR035437">
    <property type="entry name" value="SNase_OB-fold_sf"/>
</dbReference>
<dbReference type="Gene3D" id="2.40.50.90">
    <property type="match status" value="1"/>
</dbReference>
<keyword evidence="3" id="KW-0378">Hydrolase</keyword>
<dbReference type="SUPFAM" id="SSF50199">
    <property type="entry name" value="Staphylococcal nuclease"/>
    <property type="match status" value="1"/>
</dbReference>
<evidence type="ECO:0000259" key="5">
    <source>
        <dbReference type="PROSITE" id="PS50830"/>
    </source>
</evidence>
<dbReference type="PANTHER" id="PTHR12302">
    <property type="entry name" value="EBNA2 BINDING PROTEIN P100"/>
    <property type="match status" value="1"/>
</dbReference>
<evidence type="ECO:0000256" key="2">
    <source>
        <dbReference type="ARBA" id="ARBA00022759"/>
    </source>
</evidence>
<feature type="domain" description="TNase-like" evidence="5">
    <location>
        <begin position="38"/>
        <end position="141"/>
    </location>
</feature>
<comment type="caution">
    <text evidence="6">The sequence shown here is derived from an EMBL/GenBank/DDBJ whole genome shotgun (WGS) entry which is preliminary data.</text>
</comment>
<dbReference type="EMBL" id="LAZR01000033">
    <property type="protein sequence ID" value="KKO01894.1"/>
    <property type="molecule type" value="Genomic_DNA"/>
</dbReference>
<reference evidence="6" key="1">
    <citation type="journal article" date="2015" name="Nature">
        <title>Complex archaea that bridge the gap between prokaryotes and eukaryotes.</title>
        <authorList>
            <person name="Spang A."/>
            <person name="Saw J.H."/>
            <person name="Jorgensen S.L."/>
            <person name="Zaremba-Niedzwiedzka K."/>
            <person name="Martijn J."/>
            <person name="Lind A.E."/>
            <person name="van Eijk R."/>
            <person name="Schleper C."/>
            <person name="Guy L."/>
            <person name="Ettema T.J."/>
        </authorList>
    </citation>
    <scope>NUCLEOTIDE SEQUENCE</scope>
</reference>
<keyword evidence="1" id="KW-0540">Nuclease</keyword>
<organism evidence="6">
    <name type="scientific">marine sediment metagenome</name>
    <dbReference type="NCBI Taxonomy" id="412755"/>
    <lineage>
        <taxon>unclassified sequences</taxon>
        <taxon>metagenomes</taxon>
        <taxon>ecological metagenomes</taxon>
    </lineage>
</organism>
<sequence>MTIEYFGLILGFFAFLFLVQPLLASGKKNSWEITSPLVIDGDTIFSDGRKIRLHGIDAPEMDQAGGPAAKALLDHMLSGEKITVVQTGEDQYGRLVARLHTHEGDICRIMVARGYAVASFHDDYKSTQKRAERQRSGLWNTGGIIDPAIHRRKTQRDRGARA</sequence>
<dbReference type="Pfam" id="PF00565">
    <property type="entry name" value="SNase"/>
    <property type="match status" value="1"/>
</dbReference>